<dbReference type="Pfam" id="PF02793">
    <property type="entry name" value="HRM"/>
    <property type="match status" value="1"/>
</dbReference>
<evidence type="ECO:0000313" key="2">
    <source>
        <dbReference type="EMBL" id="CAG7724878.1"/>
    </source>
</evidence>
<dbReference type="OrthoDB" id="5967113at2759"/>
<dbReference type="GO" id="GO:0008528">
    <property type="term" value="F:G protein-coupled peptide receptor activity"/>
    <property type="evidence" value="ECO:0007669"/>
    <property type="project" value="TreeGrafter"/>
</dbReference>
<keyword evidence="3" id="KW-1185">Reference proteome</keyword>
<dbReference type="AlphaFoldDB" id="A0A8J2NZA2"/>
<name>A0A8J2NZA2_9HEXA</name>
<evidence type="ECO:0000313" key="3">
    <source>
        <dbReference type="Proteomes" id="UP000708208"/>
    </source>
</evidence>
<dbReference type="PROSITE" id="PS00649">
    <property type="entry name" value="G_PROTEIN_RECEP_F2_1"/>
    <property type="match status" value="1"/>
</dbReference>
<dbReference type="EMBL" id="CAJVCH010114801">
    <property type="protein sequence ID" value="CAG7724878.1"/>
    <property type="molecule type" value="Genomic_DNA"/>
</dbReference>
<dbReference type="InterPro" id="IPR017983">
    <property type="entry name" value="GPCR_2_secretin-like_CS"/>
</dbReference>
<dbReference type="InterPro" id="IPR001879">
    <property type="entry name" value="GPCR_2_extracellular_dom"/>
</dbReference>
<proteinExistence type="predicted"/>
<dbReference type="SMART" id="SM00008">
    <property type="entry name" value="HormR"/>
    <property type="match status" value="1"/>
</dbReference>
<sequence length="123" mass="13503">MSFSGFNGTFEDESETCLSRLAAQGEFYNDTALGQLCGVVWDGFNCWGPANPGSTVYLACPAAKGMDVRKQAFRRCDASGQWLNRDGVPDGKGWTNYTPCFTPEIFSLIKRLYSGSESEAMSR</sequence>
<reference evidence="2" key="1">
    <citation type="submission" date="2021-06" db="EMBL/GenBank/DDBJ databases">
        <authorList>
            <person name="Hodson N. C."/>
            <person name="Mongue J. A."/>
            <person name="Jaron S. K."/>
        </authorList>
    </citation>
    <scope>NUCLEOTIDE SEQUENCE</scope>
</reference>
<dbReference type="PANTHER" id="PTHR45620">
    <property type="entry name" value="PDF RECEPTOR-LIKE PROTEIN-RELATED"/>
    <property type="match status" value="1"/>
</dbReference>
<organism evidence="2 3">
    <name type="scientific">Allacma fusca</name>
    <dbReference type="NCBI Taxonomy" id="39272"/>
    <lineage>
        <taxon>Eukaryota</taxon>
        <taxon>Metazoa</taxon>
        <taxon>Ecdysozoa</taxon>
        <taxon>Arthropoda</taxon>
        <taxon>Hexapoda</taxon>
        <taxon>Collembola</taxon>
        <taxon>Symphypleona</taxon>
        <taxon>Sminthuridae</taxon>
        <taxon>Allacma</taxon>
    </lineage>
</organism>
<protein>
    <recommendedName>
        <fullName evidence="1">G-protein coupled receptors family 2 profile 1 domain-containing protein</fullName>
    </recommendedName>
</protein>
<evidence type="ECO:0000259" key="1">
    <source>
        <dbReference type="PROSITE" id="PS50227"/>
    </source>
</evidence>
<dbReference type="InterPro" id="IPR050332">
    <property type="entry name" value="GPCR_2"/>
</dbReference>
<dbReference type="Proteomes" id="UP000708208">
    <property type="component" value="Unassembled WGS sequence"/>
</dbReference>
<feature type="domain" description="G-protein coupled receptors family 2 profile 1" evidence="1">
    <location>
        <begin position="16"/>
        <end position="104"/>
    </location>
</feature>
<dbReference type="PANTHER" id="PTHR45620:SF17">
    <property type="entry name" value="PDF RECEPTOR"/>
    <property type="match status" value="1"/>
</dbReference>
<dbReference type="PROSITE" id="PS50227">
    <property type="entry name" value="G_PROTEIN_RECEP_F2_3"/>
    <property type="match status" value="1"/>
</dbReference>
<accession>A0A8J2NZA2</accession>
<dbReference type="GO" id="GO:0007188">
    <property type="term" value="P:adenylate cyclase-modulating G protein-coupled receptor signaling pathway"/>
    <property type="evidence" value="ECO:0007669"/>
    <property type="project" value="TreeGrafter"/>
</dbReference>
<comment type="caution">
    <text evidence="2">The sequence shown here is derived from an EMBL/GenBank/DDBJ whole genome shotgun (WGS) entry which is preliminary data.</text>
</comment>
<dbReference type="GO" id="GO:0005886">
    <property type="term" value="C:plasma membrane"/>
    <property type="evidence" value="ECO:0007669"/>
    <property type="project" value="TreeGrafter"/>
</dbReference>
<gene>
    <name evidence="2" type="ORF">AFUS01_LOCUS13871</name>
</gene>